<evidence type="ECO:0000313" key="3">
    <source>
        <dbReference type="EMBL" id="PRY51840.1"/>
    </source>
</evidence>
<dbReference type="OrthoDB" id="9795188at2"/>
<organism evidence="3 4">
    <name type="scientific">Geodermatophilus tzadiensis</name>
    <dbReference type="NCBI Taxonomy" id="1137988"/>
    <lineage>
        <taxon>Bacteria</taxon>
        <taxon>Bacillati</taxon>
        <taxon>Actinomycetota</taxon>
        <taxon>Actinomycetes</taxon>
        <taxon>Geodermatophilales</taxon>
        <taxon>Geodermatophilaceae</taxon>
        <taxon>Geodermatophilus</taxon>
    </lineage>
</organism>
<dbReference type="RefSeq" id="WP_106275132.1">
    <property type="nucleotide sequence ID" value="NZ_PVTG01000001.1"/>
</dbReference>
<evidence type="ECO:0000256" key="1">
    <source>
        <dbReference type="SAM" id="MobiDB-lite"/>
    </source>
</evidence>
<dbReference type="GO" id="GO:0005737">
    <property type="term" value="C:cytoplasm"/>
    <property type="evidence" value="ECO:0007669"/>
    <property type="project" value="TreeGrafter"/>
</dbReference>
<keyword evidence="4" id="KW-1185">Reference proteome</keyword>
<dbReference type="InterPro" id="IPR000182">
    <property type="entry name" value="GNAT_dom"/>
</dbReference>
<dbReference type="PANTHER" id="PTHR43441">
    <property type="entry name" value="RIBOSOMAL-PROTEIN-SERINE ACETYLTRANSFERASE"/>
    <property type="match status" value="1"/>
</dbReference>
<dbReference type="PANTHER" id="PTHR43441:SF10">
    <property type="entry name" value="ACETYLTRANSFERASE"/>
    <property type="match status" value="1"/>
</dbReference>
<dbReference type="AlphaFoldDB" id="A0A2T0U1P2"/>
<evidence type="ECO:0000259" key="2">
    <source>
        <dbReference type="PROSITE" id="PS51186"/>
    </source>
</evidence>
<keyword evidence="3" id="KW-0808">Transferase</keyword>
<reference evidence="3 4" key="1">
    <citation type="submission" date="2018-03" db="EMBL/GenBank/DDBJ databases">
        <title>Genomic Encyclopedia of Archaeal and Bacterial Type Strains, Phase II (KMG-II): from individual species to whole genera.</title>
        <authorList>
            <person name="Goeker M."/>
        </authorList>
    </citation>
    <scope>NUCLEOTIDE SEQUENCE [LARGE SCALE GENOMIC DNA]</scope>
    <source>
        <strain evidence="3 4">DSM 45416</strain>
    </source>
</reference>
<dbReference type="GO" id="GO:1990189">
    <property type="term" value="F:protein N-terminal-serine acetyltransferase activity"/>
    <property type="evidence" value="ECO:0007669"/>
    <property type="project" value="TreeGrafter"/>
</dbReference>
<evidence type="ECO:0000313" key="4">
    <source>
        <dbReference type="Proteomes" id="UP000239210"/>
    </source>
</evidence>
<name>A0A2T0U1P2_9ACTN</name>
<dbReference type="PROSITE" id="PS51186">
    <property type="entry name" value="GNAT"/>
    <property type="match status" value="1"/>
</dbReference>
<dbReference type="InterPro" id="IPR016181">
    <property type="entry name" value="Acyl_CoA_acyltransferase"/>
</dbReference>
<feature type="domain" description="N-acetyltransferase" evidence="2">
    <location>
        <begin position="40"/>
        <end position="197"/>
    </location>
</feature>
<accession>A0A2T0U1P2</accession>
<dbReference type="CDD" id="cd04301">
    <property type="entry name" value="NAT_SF"/>
    <property type="match status" value="1"/>
</dbReference>
<dbReference type="GO" id="GO:0008999">
    <property type="term" value="F:protein-N-terminal-alanine acetyltransferase activity"/>
    <property type="evidence" value="ECO:0007669"/>
    <property type="project" value="TreeGrafter"/>
</dbReference>
<dbReference type="InterPro" id="IPR051908">
    <property type="entry name" value="Ribosomal_N-acetyltransferase"/>
</dbReference>
<dbReference type="Proteomes" id="UP000239210">
    <property type="component" value="Unassembled WGS sequence"/>
</dbReference>
<dbReference type="Gene3D" id="3.40.630.30">
    <property type="match status" value="1"/>
</dbReference>
<gene>
    <name evidence="3" type="ORF">LY71_101212</name>
</gene>
<comment type="caution">
    <text evidence="3">The sequence shown here is derived from an EMBL/GenBank/DDBJ whole genome shotgun (WGS) entry which is preliminary data.</text>
</comment>
<dbReference type="EMBL" id="PVTG01000001">
    <property type="protein sequence ID" value="PRY51840.1"/>
    <property type="molecule type" value="Genomic_DNA"/>
</dbReference>
<protein>
    <submittedName>
        <fullName evidence="3">RimJ/RimL family protein N-acetyltransferase</fullName>
    </submittedName>
</protein>
<proteinExistence type="predicted"/>
<feature type="region of interest" description="Disordered" evidence="1">
    <location>
        <begin position="1"/>
        <end position="20"/>
    </location>
</feature>
<dbReference type="Pfam" id="PF13302">
    <property type="entry name" value="Acetyltransf_3"/>
    <property type="match status" value="1"/>
</dbReference>
<dbReference type="SUPFAM" id="SSF55729">
    <property type="entry name" value="Acyl-CoA N-acyltransferases (Nat)"/>
    <property type="match status" value="1"/>
</dbReference>
<sequence length="207" mass="22806">MTAPRPRPEARRERASDERDGVLSLTGVDLTTEVVRTARLVLRPHRPDDADAVFRACQDADTQRWLLALPVPYTREVAEEFVTAVSPRGRAEGRELSCAIEADGELVGSCGLHHLEDGRRLGPEVGYWIAPWARRRGYATEAARALADWALDRGAHRVHLLADVRNGTSQAVAERAGFVREGVVRSCLSYRDGSRADAVLFGRLPGD</sequence>